<accession>A0ABR4Q301</accession>
<sequence>MTDTIAKYLTRGKQQQHEDEVLREEEEQEEQEEVCSMETACRLCTHRNAHLCDGCDASMADVSGLHSHLQQCKGESALPLGVPFMEGNEEICTTRASRFASDHIDVLAMPQSPLVALPVVVPHAGCRNTWNKSVASIALRWERG</sequence>
<dbReference type="Proteomes" id="UP001651158">
    <property type="component" value="Unassembled WGS sequence"/>
</dbReference>
<protein>
    <recommendedName>
        <fullName evidence="5">B box-type domain-containing protein</fullName>
    </recommendedName>
</protein>
<feature type="region of interest" description="Disordered" evidence="1">
    <location>
        <begin position="1"/>
        <end position="29"/>
    </location>
</feature>
<evidence type="ECO:0000313" key="4">
    <source>
        <dbReference type="Proteomes" id="UP001651158"/>
    </source>
</evidence>
<comment type="caution">
    <text evidence="3">The sequence shown here is derived from an EMBL/GenBank/DDBJ whole genome shotgun (WGS) entry which is preliminary data.</text>
</comment>
<dbReference type="EMBL" id="JAKROA010000015">
    <property type="protein sequence ID" value="KAL5103824.1"/>
    <property type="molecule type" value="Genomic_DNA"/>
</dbReference>
<reference evidence="3" key="2">
    <citation type="submission" date="2024-12" db="EMBL/GenBank/DDBJ databases">
        <authorList>
            <person name="Estrada K."/>
            <person name="Bobes R.J."/>
            <person name="Sanchez-Flores A."/>
            <person name="Laclette J.P."/>
        </authorList>
    </citation>
    <scope>NUCLEOTIDE SEQUENCE</scope>
    <source>
        <strain evidence="3">WFUcys</strain>
        <tissue evidence="3">Peritoneal cavity of infected mice</tissue>
    </source>
</reference>
<proteinExistence type="predicted"/>
<evidence type="ECO:0008006" key="5">
    <source>
        <dbReference type="Google" id="ProtNLM"/>
    </source>
</evidence>
<name>A0ABR4Q301_9CEST</name>
<reference evidence="3 4" key="1">
    <citation type="journal article" date="2022" name="Front. Cell. Infect. Microbiol.">
        <title>The Genomes of Two Strains of Taenia crassiceps the Animal Model for the Study of Human Cysticercosis.</title>
        <authorList>
            <person name="Bobes R.J."/>
            <person name="Estrada K."/>
            <person name="Rios-Valencia D.G."/>
            <person name="Calderon-Gallegos A."/>
            <person name="de la Torre P."/>
            <person name="Carrero J.C."/>
            <person name="Sanchez-Flores A."/>
            <person name="Laclette J.P."/>
        </authorList>
    </citation>
    <scope>NUCLEOTIDE SEQUENCE [LARGE SCALE GENOMIC DNA]</scope>
    <source>
        <strain evidence="3">WFUcys</strain>
    </source>
</reference>
<evidence type="ECO:0000313" key="2">
    <source>
        <dbReference type="EMBL" id="KAL5103824.1"/>
    </source>
</evidence>
<dbReference type="EMBL" id="JAKROA010000015">
    <property type="protein sequence ID" value="KAL5103899.1"/>
    <property type="molecule type" value="Genomic_DNA"/>
</dbReference>
<evidence type="ECO:0000313" key="3">
    <source>
        <dbReference type="EMBL" id="KAL5103899.1"/>
    </source>
</evidence>
<keyword evidence="4" id="KW-1185">Reference proteome</keyword>
<gene>
    <name evidence="2" type="ORF">TcWFU_000997</name>
    <name evidence="3" type="ORF">TcWFU_004744</name>
</gene>
<evidence type="ECO:0000256" key="1">
    <source>
        <dbReference type="SAM" id="MobiDB-lite"/>
    </source>
</evidence>
<organism evidence="3 4">
    <name type="scientific">Taenia crassiceps</name>
    <dbReference type="NCBI Taxonomy" id="6207"/>
    <lineage>
        <taxon>Eukaryota</taxon>
        <taxon>Metazoa</taxon>
        <taxon>Spiralia</taxon>
        <taxon>Lophotrochozoa</taxon>
        <taxon>Platyhelminthes</taxon>
        <taxon>Cestoda</taxon>
        <taxon>Eucestoda</taxon>
        <taxon>Cyclophyllidea</taxon>
        <taxon>Taeniidae</taxon>
        <taxon>Taenia</taxon>
    </lineage>
</organism>